<dbReference type="NCBIfam" id="TIGR00043">
    <property type="entry name" value="rRNA maturation RNase YbeY"/>
    <property type="match status" value="1"/>
</dbReference>
<proteinExistence type="inferred from homology"/>
<keyword evidence="8 9" id="KW-0862">Zinc</keyword>
<dbReference type="Pfam" id="PF02130">
    <property type="entry name" value="YbeY"/>
    <property type="match status" value="1"/>
</dbReference>
<keyword evidence="6 9" id="KW-0255">Endonuclease</keyword>
<accession>A0ABY5R9R8</accession>
<evidence type="ECO:0000313" key="10">
    <source>
        <dbReference type="EMBL" id="UVD81932.1"/>
    </source>
</evidence>
<comment type="subcellular location">
    <subcellularLocation>
        <location evidence="9">Cytoplasm</location>
    </subcellularLocation>
</comment>
<evidence type="ECO:0000256" key="4">
    <source>
        <dbReference type="ARBA" id="ARBA00022722"/>
    </source>
</evidence>
<protein>
    <recommendedName>
        <fullName evidence="9">Endoribonuclease YbeY</fullName>
        <ecNumber evidence="9">3.1.-.-</ecNumber>
    </recommendedName>
</protein>
<keyword evidence="2 9" id="KW-0690">Ribosome biogenesis</keyword>
<dbReference type="HAMAP" id="MF_00009">
    <property type="entry name" value="Endoribonucl_YbeY"/>
    <property type="match status" value="1"/>
</dbReference>
<keyword evidence="7 9" id="KW-0378">Hydrolase</keyword>
<sequence length="149" mass="18095">MKNNLNYLNNTNYKFRYLKDFQAILDYYQKLMKFKKFINIDFVLIDDVEMQKISKIYRNKDKTTDILSFPSNWKSLEFVEPIPLGEIFISYNKVKDQAKEYKHSIRREFCYLFTHGILHLYGLDHQTEKEEKIMNNLADKIMKKMNIGR</sequence>
<evidence type="ECO:0000313" key="11">
    <source>
        <dbReference type="Proteomes" id="UP001059252"/>
    </source>
</evidence>
<comment type="function">
    <text evidence="9">Single strand-specific metallo-endoribonuclease involved in late-stage 70S ribosome quality control and in maturation of the 3' terminus of the 16S rRNA.</text>
</comment>
<dbReference type="EMBL" id="CP102734">
    <property type="protein sequence ID" value="UVD81932.1"/>
    <property type="molecule type" value="Genomic_DNA"/>
</dbReference>
<dbReference type="Gene3D" id="3.40.390.30">
    <property type="entry name" value="Metalloproteases ('zincins'), catalytic domain"/>
    <property type="match status" value="1"/>
</dbReference>
<evidence type="ECO:0000256" key="5">
    <source>
        <dbReference type="ARBA" id="ARBA00022723"/>
    </source>
</evidence>
<evidence type="ECO:0000256" key="8">
    <source>
        <dbReference type="ARBA" id="ARBA00022833"/>
    </source>
</evidence>
<dbReference type="PANTHER" id="PTHR46986:SF1">
    <property type="entry name" value="ENDORIBONUCLEASE YBEY, CHLOROPLASTIC"/>
    <property type="match status" value="1"/>
</dbReference>
<feature type="binding site" evidence="9">
    <location>
        <position position="125"/>
    </location>
    <ligand>
        <name>Zn(2+)</name>
        <dbReference type="ChEBI" id="CHEBI:29105"/>
        <note>catalytic</note>
    </ligand>
</feature>
<keyword evidence="9" id="KW-0963">Cytoplasm</keyword>
<organism evidence="10 11">
    <name type="scientific">Mycoplasma iguanae</name>
    <dbReference type="NCBI Taxonomy" id="292461"/>
    <lineage>
        <taxon>Bacteria</taxon>
        <taxon>Bacillati</taxon>
        <taxon>Mycoplasmatota</taxon>
        <taxon>Mollicutes</taxon>
        <taxon>Mycoplasmataceae</taxon>
        <taxon>Mycoplasma</taxon>
    </lineage>
</organism>
<dbReference type="EC" id="3.1.-.-" evidence="9"/>
<evidence type="ECO:0000256" key="7">
    <source>
        <dbReference type="ARBA" id="ARBA00022801"/>
    </source>
</evidence>
<evidence type="ECO:0000256" key="1">
    <source>
        <dbReference type="ARBA" id="ARBA00010875"/>
    </source>
</evidence>
<comment type="cofactor">
    <cofactor evidence="9">
        <name>Zn(2+)</name>
        <dbReference type="ChEBI" id="CHEBI:29105"/>
    </cofactor>
    <text evidence="9">Binds 1 zinc ion.</text>
</comment>
<dbReference type="InterPro" id="IPR002036">
    <property type="entry name" value="YbeY"/>
</dbReference>
<evidence type="ECO:0000256" key="3">
    <source>
        <dbReference type="ARBA" id="ARBA00022552"/>
    </source>
</evidence>
<dbReference type="Proteomes" id="UP001059252">
    <property type="component" value="Chromosome"/>
</dbReference>
<evidence type="ECO:0000256" key="6">
    <source>
        <dbReference type="ARBA" id="ARBA00022759"/>
    </source>
</evidence>
<evidence type="ECO:0000256" key="2">
    <source>
        <dbReference type="ARBA" id="ARBA00022517"/>
    </source>
</evidence>
<keyword evidence="3 9" id="KW-0698">rRNA processing</keyword>
<dbReference type="InterPro" id="IPR023091">
    <property type="entry name" value="MetalPrtase_cat_dom_sf_prd"/>
</dbReference>
<comment type="similarity">
    <text evidence="1 9">Belongs to the endoribonuclease YbeY family.</text>
</comment>
<dbReference type="RefSeq" id="WP_258211106.1">
    <property type="nucleotide sequence ID" value="NZ_CP102734.1"/>
</dbReference>
<name>A0ABY5R9R8_9MOLU</name>
<reference evidence="10" key="1">
    <citation type="submission" date="2022-08" db="EMBL/GenBank/DDBJ databases">
        <title>Complete genome of Mycoplasma iguanae type strain 2327.</title>
        <authorList>
            <person name="Spergser J."/>
        </authorList>
    </citation>
    <scope>NUCLEOTIDE SEQUENCE</scope>
    <source>
        <strain evidence="10">2327</strain>
    </source>
</reference>
<keyword evidence="11" id="KW-1185">Reference proteome</keyword>
<keyword evidence="5 9" id="KW-0479">Metal-binding</keyword>
<feature type="binding site" evidence="9">
    <location>
        <position position="119"/>
    </location>
    <ligand>
        <name>Zn(2+)</name>
        <dbReference type="ChEBI" id="CHEBI:29105"/>
        <note>catalytic</note>
    </ligand>
</feature>
<dbReference type="PANTHER" id="PTHR46986">
    <property type="entry name" value="ENDORIBONUCLEASE YBEY, CHLOROPLASTIC"/>
    <property type="match status" value="1"/>
</dbReference>
<gene>
    <name evidence="9 10" type="primary">ybeY</name>
    <name evidence="10" type="ORF">NV226_01340</name>
</gene>
<feature type="binding site" evidence="9">
    <location>
        <position position="115"/>
    </location>
    <ligand>
        <name>Zn(2+)</name>
        <dbReference type="ChEBI" id="CHEBI:29105"/>
        <note>catalytic</note>
    </ligand>
</feature>
<dbReference type="SUPFAM" id="SSF55486">
    <property type="entry name" value="Metalloproteases ('zincins'), catalytic domain"/>
    <property type="match status" value="1"/>
</dbReference>
<keyword evidence="4 9" id="KW-0540">Nuclease</keyword>
<evidence type="ECO:0000256" key="9">
    <source>
        <dbReference type="HAMAP-Rule" id="MF_00009"/>
    </source>
</evidence>